<dbReference type="SUPFAM" id="SSF51569">
    <property type="entry name" value="Aldolase"/>
    <property type="match status" value="1"/>
</dbReference>
<dbReference type="NCBIfam" id="TIGR00126">
    <property type="entry name" value="deoC"/>
    <property type="match status" value="1"/>
</dbReference>
<dbReference type="HAMAP" id="MF_00114">
    <property type="entry name" value="DeoC_type1"/>
    <property type="match status" value="1"/>
</dbReference>
<evidence type="ECO:0000256" key="4">
    <source>
        <dbReference type="ARBA" id="ARBA00023270"/>
    </source>
</evidence>
<keyword evidence="8" id="KW-1185">Reference proteome</keyword>
<dbReference type="InterPro" id="IPR011343">
    <property type="entry name" value="DeoC"/>
</dbReference>
<name>A0ABM8BVW7_9MOLU</name>
<dbReference type="SMART" id="SM01133">
    <property type="entry name" value="DeoC"/>
    <property type="match status" value="1"/>
</dbReference>
<gene>
    <name evidence="6 7" type="primary">deoC</name>
    <name evidence="7" type="ORF">SHM_15380</name>
</gene>
<feature type="active site" description="Proton donor/acceptor" evidence="6">
    <location>
        <position position="185"/>
    </location>
</feature>
<accession>A0ABM8BVW7</accession>
<dbReference type="CDD" id="cd00959">
    <property type="entry name" value="DeoC"/>
    <property type="match status" value="1"/>
</dbReference>
<evidence type="ECO:0000256" key="2">
    <source>
        <dbReference type="ARBA" id="ARBA00022490"/>
    </source>
</evidence>
<sequence>MKSNINLNEYIDHTLLKPEATLSMIDTLCKEAKTYYFKAVCINPFYVNRAVTLLKNSNVKVCTVVGFPLGANTTQTKVAETINAIKDGAQEIDVVINIGALKDNDQKLVLQDLQAVRNACPSNIILKVIIECSLLTTEQKIIACQLVTKVKADFIKTSTGFANGGATVADIKLMKANIGPHVAIKASGGIKNEDDAMAMINAGATRIGTSNGVAIISGHEAKGGY</sequence>
<comment type="similarity">
    <text evidence="1 6">Belongs to the DeoC/FbaB aldolase family. DeoC type 1 subfamily.</text>
</comment>
<proteinExistence type="inferred from homology"/>
<dbReference type="PANTHER" id="PTHR10889">
    <property type="entry name" value="DEOXYRIBOSE-PHOSPHATE ALDOLASE"/>
    <property type="match status" value="1"/>
</dbReference>
<evidence type="ECO:0000256" key="6">
    <source>
        <dbReference type="HAMAP-Rule" id="MF_00114"/>
    </source>
</evidence>
<comment type="catalytic activity">
    <reaction evidence="5 6">
        <text>2-deoxy-D-ribose 5-phosphate = D-glyceraldehyde 3-phosphate + acetaldehyde</text>
        <dbReference type="Rhea" id="RHEA:12821"/>
        <dbReference type="ChEBI" id="CHEBI:15343"/>
        <dbReference type="ChEBI" id="CHEBI:59776"/>
        <dbReference type="ChEBI" id="CHEBI:62877"/>
        <dbReference type="EC" id="4.1.2.4"/>
    </reaction>
</comment>
<keyword evidence="2 6" id="KW-0963">Cytoplasm</keyword>
<feature type="active site" description="Proton donor/acceptor" evidence="6">
    <location>
        <position position="93"/>
    </location>
</feature>
<evidence type="ECO:0000313" key="7">
    <source>
        <dbReference type="EMBL" id="BDT03892.1"/>
    </source>
</evidence>
<comment type="pathway">
    <text evidence="6">Carbohydrate degradation; 2-deoxy-D-ribose 1-phosphate degradation; D-glyceraldehyde 3-phosphate and acetaldehyde from 2-deoxy-alpha-D-ribose 1-phosphate: step 2/2.</text>
</comment>
<comment type="subcellular location">
    <subcellularLocation>
        <location evidence="6">Cytoplasm</location>
    </subcellularLocation>
</comment>
<dbReference type="Proteomes" id="UP001163387">
    <property type="component" value="Chromosome"/>
</dbReference>
<keyword evidence="3 6" id="KW-0456">Lyase</keyword>
<evidence type="ECO:0000256" key="3">
    <source>
        <dbReference type="ARBA" id="ARBA00023239"/>
    </source>
</evidence>
<dbReference type="Pfam" id="PF01791">
    <property type="entry name" value="DeoC"/>
    <property type="match status" value="1"/>
</dbReference>
<dbReference type="EC" id="4.1.2.4" evidence="6"/>
<evidence type="ECO:0000256" key="5">
    <source>
        <dbReference type="ARBA" id="ARBA00048791"/>
    </source>
</evidence>
<dbReference type="PANTHER" id="PTHR10889:SF1">
    <property type="entry name" value="DEOXYRIBOSE-PHOSPHATE ALDOLASE"/>
    <property type="match status" value="1"/>
</dbReference>
<dbReference type="EMBL" id="AP026933">
    <property type="protein sequence ID" value="BDT03892.1"/>
    <property type="molecule type" value="Genomic_DNA"/>
</dbReference>
<dbReference type="InterPro" id="IPR028581">
    <property type="entry name" value="DeoC_typeI"/>
</dbReference>
<dbReference type="PIRSF" id="PIRSF001357">
    <property type="entry name" value="DeoC"/>
    <property type="match status" value="1"/>
</dbReference>
<organism evidence="7 8">
    <name type="scientific">Spiroplasma ixodetis</name>
    <dbReference type="NCBI Taxonomy" id="2141"/>
    <lineage>
        <taxon>Bacteria</taxon>
        <taxon>Bacillati</taxon>
        <taxon>Mycoplasmatota</taxon>
        <taxon>Mollicutes</taxon>
        <taxon>Entomoplasmatales</taxon>
        <taxon>Spiroplasmataceae</taxon>
        <taxon>Spiroplasma</taxon>
    </lineage>
</organism>
<dbReference type="Gene3D" id="3.20.20.70">
    <property type="entry name" value="Aldolase class I"/>
    <property type="match status" value="1"/>
</dbReference>
<feature type="active site" description="Schiff-base intermediate with acetaldehyde" evidence="6">
    <location>
        <position position="156"/>
    </location>
</feature>
<dbReference type="InterPro" id="IPR002915">
    <property type="entry name" value="DeoC/FbaB/LacD_aldolase"/>
</dbReference>
<comment type="function">
    <text evidence="6">Catalyzes a reversible aldol reaction between acetaldehyde and D-glyceraldehyde 3-phosphate to generate 2-deoxy-D-ribose 5-phosphate.</text>
</comment>
<reference evidence="7 8" key="1">
    <citation type="journal article" date="2022" name="Front. Microbiol.">
        <title>Male-killing mechanisms vary between Spiroplasma species.</title>
        <authorList>
            <person name="Arai H."/>
            <person name="Inoue M."/>
            <person name="Kageyama D."/>
        </authorList>
    </citation>
    <scope>NUCLEOTIDE SEQUENCE [LARGE SCALE GENOMIC DNA]</scope>
    <source>
        <strain evidence="8">sHm</strain>
    </source>
</reference>
<evidence type="ECO:0000313" key="8">
    <source>
        <dbReference type="Proteomes" id="UP001163387"/>
    </source>
</evidence>
<dbReference type="InterPro" id="IPR013785">
    <property type="entry name" value="Aldolase_TIM"/>
</dbReference>
<keyword evidence="4 6" id="KW-0704">Schiff base</keyword>
<protein>
    <recommendedName>
        <fullName evidence="6">Deoxyribose-phosphate aldolase</fullName>
        <shortName evidence="6">DERA</shortName>
        <ecNumber evidence="6">4.1.2.4</ecNumber>
    </recommendedName>
    <alternativeName>
        <fullName evidence="6">2-deoxy-D-ribose 5-phosphate aldolase</fullName>
    </alternativeName>
    <alternativeName>
        <fullName evidence="6">Phosphodeoxyriboaldolase</fullName>
        <shortName evidence="6">Deoxyriboaldolase</shortName>
    </alternativeName>
</protein>
<dbReference type="RefSeq" id="WP_281747882.1">
    <property type="nucleotide sequence ID" value="NZ_AP026933.1"/>
</dbReference>
<evidence type="ECO:0000256" key="1">
    <source>
        <dbReference type="ARBA" id="ARBA00010936"/>
    </source>
</evidence>